<evidence type="ECO:0000313" key="3">
    <source>
        <dbReference type="WBParaSite" id="TREG1_138680.1"/>
    </source>
</evidence>
<keyword evidence="1" id="KW-0812">Transmembrane</keyword>
<keyword evidence="1" id="KW-0472">Membrane</keyword>
<accession>A0AA85JC04</accession>
<dbReference type="Proteomes" id="UP000050795">
    <property type="component" value="Unassembled WGS sequence"/>
</dbReference>
<organism evidence="2 3">
    <name type="scientific">Trichobilharzia regenti</name>
    <name type="common">Nasal bird schistosome</name>
    <dbReference type="NCBI Taxonomy" id="157069"/>
    <lineage>
        <taxon>Eukaryota</taxon>
        <taxon>Metazoa</taxon>
        <taxon>Spiralia</taxon>
        <taxon>Lophotrochozoa</taxon>
        <taxon>Platyhelminthes</taxon>
        <taxon>Trematoda</taxon>
        <taxon>Digenea</taxon>
        <taxon>Strigeidida</taxon>
        <taxon>Schistosomatoidea</taxon>
        <taxon>Schistosomatidae</taxon>
        <taxon>Trichobilharzia</taxon>
    </lineage>
</organism>
<protein>
    <submittedName>
        <fullName evidence="3">Uncharacterized protein</fullName>
    </submittedName>
</protein>
<feature type="transmembrane region" description="Helical" evidence="1">
    <location>
        <begin position="67"/>
        <end position="85"/>
    </location>
</feature>
<name>A0AA85JC04_TRIRE</name>
<evidence type="ECO:0000256" key="1">
    <source>
        <dbReference type="SAM" id="Phobius"/>
    </source>
</evidence>
<reference evidence="3" key="2">
    <citation type="submission" date="2023-11" db="UniProtKB">
        <authorList>
            <consortium name="WormBaseParasite"/>
        </authorList>
    </citation>
    <scope>IDENTIFICATION</scope>
</reference>
<sequence>MFWLLESSSHFLFSVFQSTDYDPVYNTDLDIQKLFENFIVPHRNNKDLLTIIFCILTRRFKPAVSMVLMYLSMAFMTIGWILLALDGKQGLLINLVAGFWNTALVL</sequence>
<dbReference type="AlphaFoldDB" id="A0AA85JC04"/>
<reference evidence="2" key="1">
    <citation type="submission" date="2022-06" db="EMBL/GenBank/DDBJ databases">
        <authorList>
            <person name="Berger JAMES D."/>
            <person name="Berger JAMES D."/>
        </authorList>
    </citation>
    <scope>NUCLEOTIDE SEQUENCE [LARGE SCALE GENOMIC DNA]</scope>
</reference>
<keyword evidence="1" id="KW-1133">Transmembrane helix</keyword>
<dbReference type="WBParaSite" id="TREG1_138680.1">
    <property type="protein sequence ID" value="TREG1_138680.1"/>
    <property type="gene ID" value="TREG1_138680"/>
</dbReference>
<proteinExistence type="predicted"/>
<keyword evidence="2" id="KW-1185">Reference proteome</keyword>
<evidence type="ECO:0000313" key="2">
    <source>
        <dbReference type="Proteomes" id="UP000050795"/>
    </source>
</evidence>